<dbReference type="EMBL" id="MWDB01000029">
    <property type="protein sequence ID" value="OQB40887.1"/>
    <property type="molecule type" value="Genomic_DNA"/>
</dbReference>
<gene>
    <name evidence="1" type="ORF">BWY04_01151</name>
</gene>
<comment type="caution">
    <text evidence="1">The sequence shown here is derived from an EMBL/GenBank/DDBJ whole genome shotgun (WGS) entry which is preliminary data.</text>
</comment>
<dbReference type="AlphaFoldDB" id="A0A1V5ZKX7"/>
<sequence>MYFAETINCHFGTKCDTISTATGINHQPLPLKSNIIHSIHSDFKLLTSFLKMFSVSSHIKNISIYHIFLPLISNTLLSTDGKLIFSLVIVTSKTSLLSSFSYLSIIKLTSVPAGHLILAIDSSKLSFFTYQVFIAIIRSNGLSPAFIAGDSFKTSSICI</sequence>
<evidence type="ECO:0000313" key="1">
    <source>
        <dbReference type="EMBL" id="OQB40887.1"/>
    </source>
</evidence>
<protein>
    <submittedName>
        <fullName evidence="1">Uncharacterized protein</fullName>
    </submittedName>
</protein>
<reference evidence="1" key="1">
    <citation type="submission" date="2017-02" db="EMBL/GenBank/DDBJ databases">
        <title>Delving into the versatile metabolic prowess of the omnipresent phylum Bacteroidetes.</title>
        <authorList>
            <person name="Nobu M.K."/>
            <person name="Mei R."/>
            <person name="Narihiro T."/>
            <person name="Kuroda K."/>
            <person name="Liu W.-T."/>
        </authorList>
    </citation>
    <scope>NUCLEOTIDE SEQUENCE</scope>
    <source>
        <strain evidence="1">ADurb.Bin160</strain>
    </source>
</reference>
<dbReference type="Proteomes" id="UP000485621">
    <property type="component" value="Unassembled WGS sequence"/>
</dbReference>
<proteinExistence type="predicted"/>
<name>A0A1V5ZKX7_9BACT</name>
<organism evidence="1">
    <name type="scientific">candidate division CPR1 bacterium ADurb.Bin160</name>
    <dbReference type="NCBI Taxonomy" id="1852826"/>
    <lineage>
        <taxon>Bacteria</taxon>
        <taxon>candidate division CPR1</taxon>
    </lineage>
</organism>
<accession>A0A1V5ZKX7</accession>